<dbReference type="AlphaFoldDB" id="A5FLH3"/>
<accession>A5FLH3</accession>
<feature type="coiled-coil region" evidence="1">
    <location>
        <begin position="56"/>
        <end position="83"/>
    </location>
</feature>
<dbReference type="HOGENOM" id="CLU_1803313_0_0_10"/>
<keyword evidence="2" id="KW-0472">Membrane</keyword>
<organism evidence="3 4">
    <name type="scientific">Flavobacterium johnsoniae (strain ATCC 17061 / DSM 2064 / JCM 8514 / BCRC 14874 / CCUG 350202 / NBRC 14942 / NCIMB 11054 / UW101)</name>
    <name type="common">Cytophaga johnsonae</name>
    <dbReference type="NCBI Taxonomy" id="376686"/>
    <lineage>
        <taxon>Bacteria</taxon>
        <taxon>Pseudomonadati</taxon>
        <taxon>Bacteroidota</taxon>
        <taxon>Flavobacteriia</taxon>
        <taxon>Flavobacteriales</taxon>
        <taxon>Flavobacteriaceae</taxon>
        <taxon>Flavobacterium</taxon>
    </lineage>
</organism>
<dbReference type="GeneID" id="31763785"/>
<evidence type="ECO:0000313" key="3">
    <source>
        <dbReference type="EMBL" id="ABQ03948.1"/>
    </source>
</evidence>
<evidence type="ECO:0000256" key="2">
    <source>
        <dbReference type="SAM" id="Phobius"/>
    </source>
</evidence>
<keyword evidence="4" id="KW-1185">Reference proteome</keyword>
<dbReference type="Proteomes" id="UP000006694">
    <property type="component" value="Chromosome"/>
</dbReference>
<dbReference type="KEGG" id="fjo:Fjoh_0914"/>
<dbReference type="STRING" id="376686.Fjoh_0914"/>
<evidence type="ECO:0000313" key="4">
    <source>
        <dbReference type="Proteomes" id="UP000006694"/>
    </source>
</evidence>
<keyword evidence="2" id="KW-0812">Transmembrane</keyword>
<dbReference type="RefSeq" id="WP_012023001.1">
    <property type="nucleotide sequence ID" value="NC_009441.1"/>
</dbReference>
<feature type="transmembrane region" description="Helical" evidence="2">
    <location>
        <begin position="97"/>
        <end position="115"/>
    </location>
</feature>
<evidence type="ECO:0000256" key="1">
    <source>
        <dbReference type="SAM" id="Coils"/>
    </source>
</evidence>
<feature type="transmembrane region" description="Helical" evidence="2">
    <location>
        <begin position="121"/>
        <end position="138"/>
    </location>
</feature>
<sequence length="143" mass="16793">MNICKWCNTKVADSDTVWYRRNLVLGYSFCSNKCATQWKNSNQEFTNNGNNSNGSKTIEELQYEREEKKLRQEKNEQENIETARKTMALIRKLTPHWKIIIPTLIVILSVVFYLNPMGGQILSYIYLLLIIGAFWAYFTEPKE</sequence>
<dbReference type="EMBL" id="CP000685">
    <property type="protein sequence ID" value="ABQ03948.1"/>
    <property type="molecule type" value="Genomic_DNA"/>
</dbReference>
<protein>
    <submittedName>
        <fullName evidence="3">Uncharacterized protein</fullName>
    </submittedName>
</protein>
<keyword evidence="2" id="KW-1133">Transmembrane helix</keyword>
<reference evidence="3 4" key="1">
    <citation type="journal article" date="2009" name="Appl. Environ. Microbiol.">
        <title>Novel features of the polysaccharide-digesting gliding bacterium Flavobacterium johnsoniae as revealed by genome sequence analysis.</title>
        <authorList>
            <person name="McBride M.J."/>
            <person name="Xie G."/>
            <person name="Martens E.C."/>
            <person name="Lapidus A."/>
            <person name="Henrissat B."/>
            <person name="Rhodes R.G."/>
            <person name="Goltsman E."/>
            <person name="Wang W."/>
            <person name="Xu J."/>
            <person name="Hunnicutt D.W."/>
            <person name="Staroscik A.M."/>
            <person name="Hoover T.R."/>
            <person name="Cheng Y.Q."/>
            <person name="Stein J.L."/>
        </authorList>
    </citation>
    <scope>NUCLEOTIDE SEQUENCE [LARGE SCALE GENOMIC DNA]</scope>
    <source>
        <strain evidence="4">ATCC 17061 / DSM 2064 / JCM 8514 / BCRC 14874 / CCUG 350202 / NBRC 14942 / NCIMB 11054 / UW101</strain>
    </source>
</reference>
<name>A5FLH3_FLAJ1</name>
<proteinExistence type="predicted"/>
<gene>
    <name evidence="3" type="ordered locus">Fjoh_0914</name>
</gene>
<keyword evidence="1" id="KW-0175">Coiled coil</keyword>